<organism evidence="1 2">
    <name type="scientific">Microdochium bolleyi</name>
    <dbReference type="NCBI Taxonomy" id="196109"/>
    <lineage>
        <taxon>Eukaryota</taxon>
        <taxon>Fungi</taxon>
        <taxon>Dikarya</taxon>
        <taxon>Ascomycota</taxon>
        <taxon>Pezizomycotina</taxon>
        <taxon>Sordariomycetes</taxon>
        <taxon>Xylariomycetidae</taxon>
        <taxon>Xylariales</taxon>
        <taxon>Microdochiaceae</taxon>
        <taxon>Microdochium</taxon>
    </lineage>
</organism>
<dbReference type="AlphaFoldDB" id="A0A136JD57"/>
<keyword evidence="2" id="KW-1185">Reference proteome</keyword>
<dbReference type="PANTHER" id="PTHR38797">
    <property type="entry name" value="NUCLEAR PORE COMPLEX PROTEIN NUP85-RELATED"/>
    <property type="match status" value="1"/>
</dbReference>
<evidence type="ECO:0000313" key="1">
    <source>
        <dbReference type="EMBL" id="KXJ95093.1"/>
    </source>
</evidence>
<dbReference type="Proteomes" id="UP000070501">
    <property type="component" value="Unassembled WGS sequence"/>
</dbReference>
<dbReference type="STRING" id="196109.A0A136JD57"/>
<sequence>MASLELNIDALKYPTTEEEDKAAPVPGVPAGYSPFDWKVFVILGDFLQPDTKISTSQAVAEILAIFEDTANLQAVNTVCFELAEQIPYSHPAHGKLARLFYALGRSPERVSKSSLVAAGKLEAAVHMFYQHLGENLADSWDYEPDDEAYACPARYVNFQAFLASLYSTGIFAPGLVPVPAQRSLEGAFRSNGHKLDRSAAEAEEAEESDMTVVREAWVTGASQWIIWYGQALFRDIVLSAATRDQAAETSEQEQVVTAQHWHMWIEAFGRVATGTSLAGADAECREMARRASVLMAHLEGCMTGSGHQ</sequence>
<dbReference type="PANTHER" id="PTHR38797:SF4">
    <property type="entry name" value="NUCLEAR PORE COMPLEX PROTEIN NUP85"/>
    <property type="match status" value="1"/>
</dbReference>
<gene>
    <name evidence="1" type="ORF">Micbo1qcDRAFT_200530</name>
</gene>
<dbReference type="InParanoid" id="A0A136JD57"/>
<dbReference type="InterPro" id="IPR053204">
    <property type="entry name" value="Oxopyrrolidines_Biosynth-assoc"/>
</dbReference>
<dbReference type="EMBL" id="KQ964246">
    <property type="protein sequence ID" value="KXJ95093.1"/>
    <property type="molecule type" value="Genomic_DNA"/>
</dbReference>
<dbReference type="OrthoDB" id="3350591at2759"/>
<name>A0A136JD57_9PEZI</name>
<evidence type="ECO:0000313" key="2">
    <source>
        <dbReference type="Proteomes" id="UP000070501"/>
    </source>
</evidence>
<accession>A0A136JD57</accession>
<dbReference type="InterPro" id="IPR022085">
    <property type="entry name" value="OpdG"/>
</dbReference>
<protein>
    <submittedName>
        <fullName evidence="1">Uncharacterized protein</fullName>
    </submittedName>
</protein>
<proteinExistence type="predicted"/>
<reference evidence="2" key="1">
    <citation type="submission" date="2016-02" db="EMBL/GenBank/DDBJ databases">
        <title>Draft genome sequence of Microdochium bolleyi, a fungal endophyte of beachgrass.</title>
        <authorList>
            <consortium name="DOE Joint Genome Institute"/>
            <person name="David A.S."/>
            <person name="May G."/>
            <person name="Haridas S."/>
            <person name="Lim J."/>
            <person name="Wang M."/>
            <person name="Labutti K."/>
            <person name="Lipzen A."/>
            <person name="Barry K."/>
            <person name="Grigoriev I.V."/>
        </authorList>
    </citation>
    <scope>NUCLEOTIDE SEQUENCE [LARGE SCALE GENOMIC DNA]</scope>
    <source>
        <strain evidence="2">J235TASD1</strain>
    </source>
</reference>
<dbReference type="Pfam" id="PF12311">
    <property type="entry name" value="DUF3632"/>
    <property type="match status" value="1"/>
</dbReference>